<name>A0AAW0HFW9_MYOGA</name>
<organism evidence="1 2">
    <name type="scientific">Myodes glareolus</name>
    <name type="common">Bank vole</name>
    <name type="synonym">Clethrionomys glareolus</name>
    <dbReference type="NCBI Taxonomy" id="447135"/>
    <lineage>
        <taxon>Eukaryota</taxon>
        <taxon>Metazoa</taxon>
        <taxon>Chordata</taxon>
        <taxon>Craniata</taxon>
        <taxon>Vertebrata</taxon>
        <taxon>Euteleostomi</taxon>
        <taxon>Mammalia</taxon>
        <taxon>Eutheria</taxon>
        <taxon>Euarchontoglires</taxon>
        <taxon>Glires</taxon>
        <taxon>Rodentia</taxon>
        <taxon>Myomorpha</taxon>
        <taxon>Muroidea</taxon>
        <taxon>Cricetidae</taxon>
        <taxon>Arvicolinae</taxon>
        <taxon>Myodes</taxon>
    </lineage>
</organism>
<gene>
    <name evidence="1" type="ORF">U0070_021965</name>
</gene>
<dbReference type="AlphaFoldDB" id="A0AAW0HFW9"/>
<protein>
    <submittedName>
        <fullName evidence="1">Uncharacterized protein</fullName>
    </submittedName>
</protein>
<dbReference type="Proteomes" id="UP001488838">
    <property type="component" value="Unassembled WGS sequence"/>
</dbReference>
<comment type="caution">
    <text evidence="1">The sequence shown here is derived from an EMBL/GenBank/DDBJ whole genome shotgun (WGS) entry which is preliminary data.</text>
</comment>
<keyword evidence="2" id="KW-1185">Reference proteome</keyword>
<evidence type="ECO:0000313" key="1">
    <source>
        <dbReference type="EMBL" id="KAK7800385.1"/>
    </source>
</evidence>
<evidence type="ECO:0000313" key="2">
    <source>
        <dbReference type="Proteomes" id="UP001488838"/>
    </source>
</evidence>
<proteinExistence type="predicted"/>
<accession>A0AAW0HFW9</accession>
<sequence>MDVTTTSTKIGKFEASFFHLAFEEEFGRVNATLQPSTVLPSILMARATGAVAETATSASTSMTLTHNTLSLRSKKLDLSAHQGSCSRRF</sequence>
<reference evidence="1 2" key="1">
    <citation type="journal article" date="2023" name="bioRxiv">
        <title>Conserved and derived expression patterns and positive selection on dental genes reveal complex evolutionary context of ever-growing rodent molars.</title>
        <authorList>
            <person name="Calamari Z.T."/>
            <person name="Song A."/>
            <person name="Cohen E."/>
            <person name="Akter M."/>
            <person name="Roy R.D."/>
            <person name="Hallikas O."/>
            <person name="Christensen M.M."/>
            <person name="Li P."/>
            <person name="Marangoni P."/>
            <person name="Jernvall J."/>
            <person name="Klein O.D."/>
        </authorList>
    </citation>
    <scope>NUCLEOTIDE SEQUENCE [LARGE SCALE GENOMIC DNA]</scope>
    <source>
        <strain evidence="1">V071</strain>
    </source>
</reference>
<dbReference type="EMBL" id="JBBHLL010000552">
    <property type="protein sequence ID" value="KAK7800385.1"/>
    <property type="molecule type" value="Genomic_DNA"/>
</dbReference>